<sequence>MLGQLPSLPQPVEPVTLSSAKASGGSGLRALSAEDKARIGNLIKVLAQERKDKEELQQILGQQASRMQDMEQERDRSRKKEAELIGRVSRSLNLLKSCQSRSAEAGEGQTTQAQIACKAAKTCHQESVGSEMETETCRHCNALQDAEPRRLEDAGVSTRQPASTRMFSLKPPQLSLLQRYLSIQEVSALQTPDAASGPLPKRQWTPVRARSPPTLHAAGRVADAAVQTPPDAMQRTSRSESTSPRQLQGPSVELVSQLPVKARGSAKWKLQASQERLENLEKPIPRRWGHGARHGGHVAVLQTLASGYRHCRRCLRPTAAIAS</sequence>
<evidence type="ECO:0000256" key="1">
    <source>
        <dbReference type="SAM" id="MobiDB-lite"/>
    </source>
</evidence>
<feature type="region of interest" description="Disordered" evidence="1">
    <location>
        <begin position="61"/>
        <end position="82"/>
    </location>
</feature>
<dbReference type="Proteomes" id="UP000649617">
    <property type="component" value="Unassembled WGS sequence"/>
</dbReference>
<feature type="compositionally biased region" description="Basic and acidic residues" evidence="1">
    <location>
        <begin position="68"/>
        <end position="82"/>
    </location>
</feature>
<accession>A0A812MB81</accession>
<name>A0A812MB81_SYMPI</name>
<organism evidence="2 3">
    <name type="scientific">Symbiodinium pilosum</name>
    <name type="common">Dinoflagellate</name>
    <dbReference type="NCBI Taxonomy" id="2952"/>
    <lineage>
        <taxon>Eukaryota</taxon>
        <taxon>Sar</taxon>
        <taxon>Alveolata</taxon>
        <taxon>Dinophyceae</taxon>
        <taxon>Suessiales</taxon>
        <taxon>Symbiodiniaceae</taxon>
        <taxon>Symbiodinium</taxon>
    </lineage>
</organism>
<evidence type="ECO:0000313" key="3">
    <source>
        <dbReference type="Proteomes" id="UP000649617"/>
    </source>
</evidence>
<feature type="region of interest" description="Disordered" evidence="1">
    <location>
        <begin position="213"/>
        <end position="250"/>
    </location>
</feature>
<reference evidence="2" key="1">
    <citation type="submission" date="2021-02" db="EMBL/GenBank/DDBJ databases">
        <authorList>
            <person name="Dougan E. K."/>
            <person name="Rhodes N."/>
            <person name="Thang M."/>
            <person name="Chan C."/>
        </authorList>
    </citation>
    <scope>NUCLEOTIDE SEQUENCE</scope>
</reference>
<feature type="region of interest" description="Disordered" evidence="1">
    <location>
        <begin position="1"/>
        <end position="28"/>
    </location>
</feature>
<proteinExistence type="predicted"/>
<dbReference type="OrthoDB" id="416528at2759"/>
<comment type="caution">
    <text evidence="2">The sequence shown here is derived from an EMBL/GenBank/DDBJ whole genome shotgun (WGS) entry which is preliminary data.</text>
</comment>
<keyword evidence="3" id="KW-1185">Reference proteome</keyword>
<protein>
    <submittedName>
        <fullName evidence="2">Uncharacterized protein</fullName>
    </submittedName>
</protein>
<dbReference type="AlphaFoldDB" id="A0A812MB81"/>
<feature type="compositionally biased region" description="Low complexity" evidence="1">
    <location>
        <begin position="17"/>
        <end position="28"/>
    </location>
</feature>
<dbReference type="EMBL" id="CAJNIZ010008002">
    <property type="protein sequence ID" value="CAE7263284.1"/>
    <property type="molecule type" value="Genomic_DNA"/>
</dbReference>
<feature type="compositionally biased region" description="Polar residues" evidence="1">
    <location>
        <begin position="234"/>
        <end position="249"/>
    </location>
</feature>
<gene>
    <name evidence="2" type="ORF">SPIL2461_LOCUS5595</name>
</gene>
<evidence type="ECO:0000313" key="2">
    <source>
        <dbReference type="EMBL" id="CAE7263284.1"/>
    </source>
</evidence>